<dbReference type="Proteomes" id="UP000475117">
    <property type="component" value="Chromosome"/>
</dbReference>
<dbReference type="RefSeq" id="WP_164363636.1">
    <property type="nucleotide sequence ID" value="NZ_CP066776.1"/>
</dbReference>
<gene>
    <name evidence="1" type="ORF">G3M56_011450</name>
</gene>
<keyword evidence="2" id="KW-1185">Reference proteome</keyword>
<sequence length="157" mass="17246">MRPLLTVALLCLLFVGRESLAQAAPNVVRPLQEIGVFRVSAMWRVSNGELIPSAIEPYDYRVLSNGERIELELVDGDSKRISFAVYRAGTRMIVEDGLDGIATAEALLASSKDDGTLRQVVLTPKMLRITRMPVNSMDIIVIEAHKVPAKNKNTPSS</sequence>
<accession>A0A6B3LBH6</accession>
<reference evidence="1 2" key="1">
    <citation type="submission" date="2020-12" db="EMBL/GenBank/DDBJ databases">
        <title>Sulforoseuscoccus oceanibium gen. nov., sp. nov., a representative of the phylum Verrucomicrobia with special cytoplasmic membrane, and proposal of Sulforoseuscoccusaceae fam. nov.</title>
        <authorList>
            <person name="Xi F."/>
        </authorList>
    </citation>
    <scope>NUCLEOTIDE SEQUENCE [LARGE SCALE GENOMIC DNA]</scope>
    <source>
        <strain evidence="1 2">T37</strain>
    </source>
</reference>
<protein>
    <submittedName>
        <fullName evidence="1">Uncharacterized protein</fullName>
    </submittedName>
</protein>
<evidence type="ECO:0000313" key="2">
    <source>
        <dbReference type="Proteomes" id="UP000475117"/>
    </source>
</evidence>
<evidence type="ECO:0000313" key="1">
    <source>
        <dbReference type="EMBL" id="QQL44490.1"/>
    </source>
</evidence>
<dbReference type="AlphaFoldDB" id="A0A6B3LBH6"/>
<dbReference type="EMBL" id="CP066776">
    <property type="protein sequence ID" value="QQL44490.1"/>
    <property type="molecule type" value="Genomic_DNA"/>
</dbReference>
<organism evidence="1 2">
    <name type="scientific">Sulfuriroseicoccus oceanibius</name>
    <dbReference type="NCBI Taxonomy" id="2707525"/>
    <lineage>
        <taxon>Bacteria</taxon>
        <taxon>Pseudomonadati</taxon>
        <taxon>Verrucomicrobiota</taxon>
        <taxon>Verrucomicrobiia</taxon>
        <taxon>Verrucomicrobiales</taxon>
        <taxon>Verrucomicrobiaceae</taxon>
        <taxon>Sulfuriroseicoccus</taxon>
    </lineage>
</organism>
<dbReference type="KEGG" id="soa:G3M56_011450"/>
<name>A0A6B3LBH6_9BACT</name>
<proteinExistence type="predicted"/>